<proteinExistence type="predicted"/>
<name>A0A1F5FHB3_9BACT</name>
<dbReference type="AlphaFoldDB" id="A0A1F5FHB3"/>
<protein>
    <submittedName>
        <fullName evidence="1">Uncharacterized protein</fullName>
    </submittedName>
</protein>
<reference evidence="1 2" key="1">
    <citation type="journal article" date="2016" name="Nat. Commun.">
        <title>Thousands of microbial genomes shed light on interconnected biogeochemical processes in an aquifer system.</title>
        <authorList>
            <person name="Anantharaman K."/>
            <person name="Brown C.T."/>
            <person name="Hug L.A."/>
            <person name="Sharon I."/>
            <person name="Castelle C.J."/>
            <person name="Probst A.J."/>
            <person name="Thomas B.C."/>
            <person name="Singh A."/>
            <person name="Wilkins M.J."/>
            <person name="Karaoz U."/>
            <person name="Brodie E.L."/>
            <person name="Williams K.H."/>
            <person name="Hubbard S.S."/>
            <person name="Banfield J.F."/>
        </authorList>
    </citation>
    <scope>NUCLEOTIDE SEQUENCE [LARGE SCALE GENOMIC DNA]</scope>
</reference>
<dbReference type="Proteomes" id="UP000176682">
    <property type="component" value="Unassembled WGS sequence"/>
</dbReference>
<dbReference type="EMBL" id="MFAM01000027">
    <property type="protein sequence ID" value="OGD79035.1"/>
    <property type="molecule type" value="Genomic_DNA"/>
</dbReference>
<organism evidence="1 2">
    <name type="scientific">Candidatus Collierbacteria bacterium RIFOXYB1_FULL_49_13</name>
    <dbReference type="NCBI Taxonomy" id="1817728"/>
    <lineage>
        <taxon>Bacteria</taxon>
        <taxon>Candidatus Collieribacteriota</taxon>
    </lineage>
</organism>
<evidence type="ECO:0000313" key="1">
    <source>
        <dbReference type="EMBL" id="OGD79035.1"/>
    </source>
</evidence>
<evidence type="ECO:0000313" key="2">
    <source>
        <dbReference type="Proteomes" id="UP000176682"/>
    </source>
</evidence>
<accession>A0A1F5FHB3</accession>
<sequence length="129" mass="15408">MCPLCDLHKPVRDKNKKLDIWVEEAAFVLDGEDYRDLIPIVVEHEITEAWVDIMRNKERGKRWKNRTGRGDSHRIALLSEFALAHELGLADRYMVLIYKWAEKLYPSQRRAFIRENEDAYELARMMMEE</sequence>
<gene>
    <name evidence="1" type="ORF">A2368_00630</name>
</gene>
<comment type="caution">
    <text evidence="1">The sequence shown here is derived from an EMBL/GenBank/DDBJ whole genome shotgun (WGS) entry which is preliminary data.</text>
</comment>